<evidence type="ECO:0000256" key="9">
    <source>
        <dbReference type="SAM" id="Phobius"/>
    </source>
</evidence>
<feature type="transmembrane region" description="Helical" evidence="9">
    <location>
        <begin position="391"/>
        <end position="413"/>
    </location>
</feature>
<evidence type="ECO:0000259" key="10">
    <source>
        <dbReference type="PROSITE" id="PS50850"/>
    </source>
</evidence>
<organism evidence="11 12">
    <name type="scientific">Actinocatenispora sera</name>
    <dbReference type="NCBI Taxonomy" id="390989"/>
    <lineage>
        <taxon>Bacteria</taxon>
        <taxon>Bacillati</taxon>
        <taxon>Actinomycetota</taxon>
        <taxon>Actinomycetes</taxon>
        <taxon>Micromonosporales</taxon>
        <taxon>Micromonosporaceae</taxon>
        <taxon>Actinocatenispora</taxon>
    </lineage>
</organism>
<comment type="similarity">
    <text evidence="2">Belongs to the major facilitator superfamily. TCR/Tet family.</text>
</comment>
<evidence type="ECO:0000256" key="2">
    <source>
        <dbReference type="ARBA" id="ARBA00007520"/>
    </source>
</evidence>
<dbReference type="SUPFAM" id="SSF103473">
    <property type="entry name" value="MFS general substrate transporter"/>
    <property type="match status" value="1"/>
</dbReference>
<dbReference type="AlphaFoldDB" id="A0A810KTR7"/>
<accession>A0A810KTR7</accession>
<protein>
    <submittedName>
        <fullName evidence="11">MFS transporter</fullName>
    </submittedName>
</protein>
<gene>
    <name evidence="11" type="ORF">Asera_06380</name>
</gene>
<dbReference type="GO" id="GO:0022857">
    <property type="term" value="F:transmembrane transporter activity"/>
    <property type="evidence" value="ECO:0007669"/>
    <property type="project" value="InterPro"/>
</dbReference>
<dbReference type="InterPro" id="IPR004638">
    <property type="entry name" value="EmrB-like"/>
</dbReference>
<dbReference type="PANTHER" id="PTHR23501">
    <property type="entry name" value="MAJOR FACILITATOR SUPERFAMILY"/>
    <property type="match status" value="1"/>
</dbReference>
<dbReference type="PRINTS" id="PR01036">
    <property type="entry name" value="TCRTETB"/>
</dbReference>
<feature type="transmembrane region" description="Helical" evidence="9">
    <location>
        <begin position="137"/>
        <end position="161"/>
    </location>
</feature>
<dbReference type="Proteomes" id="UP000680750">
    <property type="component" value="Chromosome"/>
</dbReference>
<evidence type="ECO:0000256" key="3">
    <source>
        <dbReference type="ARBA" id="ARBA00022448"/>
    </source>
</evidence>
<dbReference type="RefSeq" id="WP_244843714.1">
    <property type="nucleotide sequence ID" value="NZ_AP023354.1"/>
</dbReference>
<evidence type="ECO:0000256" key="8">
    <source>
        <dbReference type="SAM" id="MobiDB-lite"/>
    </source>
</evidence>
<dbReference type="InterPro" id="IPR020846">
    <property type="entry name" value="MFS_dom"/>
</dbReference>
<reference evidence="11" key="1">
    <citation type="submission" date="2020-08" db="EMBL/GenBank/DDBJ databases">
        <title>Whole genome shotgun sequence of Actinocatenispora sera NBRC 101916.</title>
        <authorList>
            <person name="Komaki H."/>
            <person name="Tamura T."/>
        </authorList>
    </citation>
    <scope>NUCLEOTIDE SEQUENCE</scope>
    <source>
        <strain evidence="11">NBRC 101916</strain>
    </source>
</reference>
<name>A0A810KTR7_9ACTN</name>
<feature type="transmembrane region" description="Helical" evidence="9">
    <location>
        <begin position="300"/>
        <end position="321"/>
    </location>
</feature>
<keyword evidence="5 9" id="KW-0812">Transmembrane</keyword>
<evidence type="ECO:0000256" key="4">
    <source>
        <dbReference type="ARBA" id="ARBA00022475"/>
    </source>
</evidence>
<proteinExistence type="inferred from homology"/>
<keyword evidence="7 9" id="KW-0472">Membrane</keyword>
<keyword evidence="4" id="KW-1003">Cell membrane</keyword>
<dbReference type="EMBL" id="AP023354">
    <property type="protein sequence ID" value="BCJ26530.1"/>
    <property type="molecule type" value="Genomic_DNA"/>
</dbReference>
<evidence type="ECO:0000313" key="12">
    <source>
        <dbReference type="Proteomes" id="UP000680750"/>
    </source>
</evidence>
<dbReference type="KEGG" id="aser:Asera_06380"/>
<evidence type="ECO:0000256" key="6">
    <source>
        <dbReference type="ARBA" id="ARBA00022989"/>
    </source>
</evidence>
<feature type="region of interest" description="Disordered" evidence="8">
    <location>
        <begin position="533"/>
        <end position="567"/>
    </location>
</feature>
<feature type="transmembrane region" description="Helical" evidence="9">
    <location>
        <begin position="333"/>
        <end position="354"/>
    </location>
</feature>
<feature type="transmembrane region" description="Helical" evidence="9">
    <location>
        <begin position="112"/>
        <end position="131"/>
    </location>
</feature>
<dbReference type="InterPro" id="IPR036259">
    <property type="entry name" value="MFS_trans_sf"/>
</dbReference>
<feature type="transmembrane region" description="Helical" evidence="9">
    <location>
        <begin position="198"/>
        <end position="220"/>
    </location>
</feature>
<feature type="domain" description="Major facilitator superfamily (MFS) profile" evidence="10">
    <location>
        <begin position="47"/>
        <end position="526"/>
    </location>
</feature>
<evidence type="ECO:0000256" key="5">
    <source>
        <dbReference type="ARBA" id="ARBA00022692"/>
    </source>
</evidence>
<feature type="transmembrane region" description="Helical" evidence="9">
    <location>
        <begin position="173"/>
        <end position="192"/>
    </location>
</feature>
<dbReference type="PANTHER" id="PTHR23501:SF197">
    <property type="entry name" value="COMD"/>
    <property type="match status" value="1"/>
</dbReference>
<keyword evidence="3" id="KW-0813">Transport</keyword>
<dbReference type="GO" id="GO:0005886">
    <property type="term" value="C:plasma membrane"/>
    <property type="evidence" value="ECO:0007669"/>
    <property type="project" value="UniProtKB-SubCell"/>
</dbReference>
<keyword evidence="12" id="KW-1185">Reference proteome</keyword>
<dbReference type="InterPro" id="IPR011701">
    <property type="entry name" value="MFS"/>
</dbReference>
<evidence type="ECO:0000256" key="1">
    <source>
        <dbReference type="ARBA" id="ARBA00004651"/>
    </source>
</evidence>
<comment type="subcellular location">
    <subcellularLocation>
        <location evidence="1">Cell membrane</location>
        <topology evidence="1">Multi-pass membrane protein</topology>
    </subcellularLocation>
</comment>
<feature type="transmembrane region" description="Helical" evidence="9">
    <location>
        <begin position="80"/>
        <end position="100"/>
    </location>
</feature>
<feature type="transmembrane region" description="Helical" evidence="9">
    <location>
        <begin position="504"/>
        <end position="523"/>
    </location>
</feature>
<dbReference type="Pfam" id="PF07690">
    <property type="entry name" value="MFS_1"/>
    <property type="match status" value="1"/>
</dbReference>
<sequence length="597" mass="60653">MAARRHTPSRYVGAHTTGDEPGPATSPAEPAGPAEPVPQSKARMYVVLVGVMLAMLLGMLDQMVVNTALPRIVGDLGGLAHYSWVVTAYLLATTVTTPIWGKLGDLYGQKKVYLAAIVLFLGGSALSGAAQSMTELIAFRAFQGLGAGGLMVGAMSIMGVLVPPRERGRYQGIMAAIMPLAMIGGPLLGGYVTDHLSWRWAFYVNLPVGAVALAVIVATLKLPRVRTSHRVDYLGAGLLALAAGSLILGTTWGGSQYPWLSTQIIGLGVLAVLSLIGFVLVERRVAEPIIPLGLFRSRNFAVVSVLGFLVGFAMFGATLALPQYQQIVQGESATGSGLALLPLMLGMIVVSLIAGQVITRTGKYRMFPILGGALMIVGMVALAQLDADTSRFVAGLLMVPLGLGMGALMQTLMTVSQNSVELRQIGVASSVVTFARSIGGAFGTAVFGAVLTARLTASLDDQLGAGAGDRLLSAGARMSPDALNHLPATVHQAYLAAVGNGVGVVFWAAVPIAALMFALAWLIRHVPLRGSAPGSAAAGPGSDPGSGSGTASATRVDGTEPAARAGAGVVPAGRVGAGVGPAGVAPAGVGTGGAAAG</sequence>
<keyword evidence="6 9" id="KW-1133">Transmembrane helix</keyword>
<dbReference type="Gene3D" id="1.20.1250.20">
    <property type="entry name" value="MFS general substrate transporter like domains"/>
    <property type="match status" value="1"/>
</dbReference>
<feature type="transmembrane region" description="Helical" evidence="9">
    <location>
        <begin position="42"/>
        <end position="60"/>
    </location>
</feature>
<feature type="transmembrane region" description="Helical" evidence="9">
    <location>
        <begin position="232"/>
        <end position="253"/>
    </location>
</feature>
<dbReference type="FunFam" id="1.20.1720.10:FF:000004">
    <property type="entry name" value="EmrB/QacA family drug resistance transporter"/>
    <property type="match status" value="1"/>
</dbReference>
<feature type="region of interest" description="Disordered" evidence="8">
    <location>
        <begin position="1"/>
        <end position="37"/>
    </location>
</feature>
<feature type="transmembrane region" description="Helical" evidence="9">
    <location>
        <begin position="259"/>
        <end position="280"/>
    </location>
</feature>
<dbReference type="CDD" id="cd17502">
    <property type="entry name" value="MFS_Azr1_MDR_like"/>
    <property type="match status" value="1"/>
</dbReference>
<feature type="transmembrane region" description="Helical" evidence="9">
    <location>
        <begin position="366"/>
        <end position="385"/>
    </location>
</feature>
<feature type="compositionally biased region" description="Low complexity" evidence="8">
    <location>
        <begin position="20"/>
        <end position="37"/>
    </location>
</feature>
<evidence type="ECO:0000256" key="7">
    <source>
        <dbReference type="ARBA" id="ARBA00023136"/>
    </source>
</evidence>
<dbReference type="PROSITE" id="PS50850">
    <property type="entry name" value="MFS"/>
    <property type="match status" value="1"/>
</dbReference>
<dbReference type="NCBIfam" id="TIGR00711">
    <property type="entry name" value="efflux_EmrB"/>
    <property type="match status" value="1"/>
</dbReference>
<feature type="transmembrane region" description="Helical" evidence="9">
    <location>
        <begin position="425"/>
        <end position="451"/>
    </location>
</feature>
<evidence type="ECO:0000313" key="11">
    <source>
        <dbReference type="EMBL" id="BCJ26530.1"/>
    </source>
</evidence>
<dbReference type="Gene3D" id="1.20.1720.10">
    <property type="entry name" value="Multidrug resistance protein D"/>
    <property type="match status" value="1"/>
</dbReference>